<organism evidence="2 3">
    <name type="scientific">Burkholderia phage vB_BceS_AH2</name>
    <dbReference type="NCBI Taxonomy" id="1133022"/>
    <lineage>
        <taxon>Viruses</taxon>
        <taxon>Duplodnaviria</taxon>
        <taxon>Heunggongvirae</taxon>
        <taxon>Uroviricota</taxon>
        <taxon>Caudoviricetes</taxon>
        <taxon>Casjensviridae</taxon>
        <taxon>Ahduovirus</taxon>
        <taxon>Ahduovirus AH2</taxon>
        <taxon>Burkholderia virus AH2</taxon>
    </lineage>
</organism>
<evidence type="ECO:0000313" key="3">
    <source>
        <dbReference type="Proteomes" id="UP000009012"/>
    </source>
</evidence>
<sequence length="161" mass="18259">MTRLSTLTPEFSFAGFVWPRHVARMPKRFASVAERNAYPCGEYYHAPRPNSAGKGFYLESDGMPALRWTWCDEIDGAGIRHTGWFADEHGDGDTIRGIVFRLPHGRGFLPGWSMGQHMASEIEYSFVYDDERDAARAADSMAESAAEREREYRANDDEQGE</sequence>
<dbReference type="GeneID" id="13405271"/>
<dbReference type="Proteomes" id="UP000009012">
    <property type="component" value="Segment"/>
</dbReference>
<gene>
    <name evidence="2" type="ORF">AH2_00012</name>
</gene>
<dbReference type="EMBL" id="JN564907">
    <property type="protein sequence ID" value="AEY69523.1"/>
    <property type="molecule type" value="Genomic_DNA"/>
</dbReference>
<accession>I6NP80</accession>
<feature type="compositionally biased region" description="Basic and acidic residues" evidence="1">
    <location>
        <begin position="145"/>
        <end position="161"/>
    </location>
</feature>
<keyword evidence="3" id="KW-1185">Reference proteome</keyword>
<proteinExistence type="predicted"/>
<reference evidence="2 3" key="1">
    <citation type="journal article" date="2012" name="BMC Genomics">
        <title>Comparative analysis of two phenotypically-similar but genomically-distinct Burkholderia cenocepacia-specific bacteriophages.</title>
        <authorList>
            <person name="Lynch K.H."/>
            <person name="Stothard P."/>
            <person name="Dennis J.J."/>
        </authorList>
    </citation>
    <scope>NUCLEOTIDE SEQUENCE [LARGE SCALE GENOMIC DNA]</scope>
</reference>
<evidence type="ECO:0000313" key="2">
    <source>
        <dbReference type="EMBL" id="AEY69523.1"/>
    </source>
</evidence>
<feature type="region of interest" description="Disordered" evidence="1">
    <location>
        <begin position="138"/>
        <end position="161"/>
    </location>
</feature>
<dbReference type="OrthoDB" id="31790at10239"/>
<dbReference type="KEGG" id="vg:13405271"/>
<evidence type="ECO:0000256" key="1">
    <source>
        <dbReference type="SAM" id="MobiDB-lite"/>
    </source>
</evidence>
<protein>
    <submittedName>
        <fullName evidence="2">Uncharacterized protein</fullName>
    </submittedName>
</protein>
<dbReference type="RefSeq" id="YP_006561096.1">
    <property type="nucleotide sequence ID" value="NC_018283.1"/>
</dbReference>
<name>I6NP80_9CAUD</name>